<dbReference type="GO" id="GO:0008410">
    <property type="term" value="F:CoA-transferase activity"/>
    <property type="evidence" value="ECO:0007669"/>
    <property type="project" value="TreeGrafter"/>
</dbReference>
<keyword evidence="3" id="KW-1185">Reference proteome</keyword>
<dbReference type="RefSeq" id="WP_163046251.1">
    <property type="nucleotide sequence ID" value="NZ_JAAAMJ010000043.1"/>
</dbReference>
<dbReference type="Gene3D" id="3.30.1540.10">
    <property type="entry name" value="formyl-coa transferase, domain 3"/>
    <property type="match status" value="1"/>
</dbReference>
<comment type="caution">
    <text evidence="2">The sequence shown here is derived from an EMBL/GenBank/DDBJ whole genome shotgun (WGS) entry which is preliminary data.</text>
</comment>
<name>A0A6L9MNH4_9HYPH</name>
<dbReference type="InterPro" id="IPR050483">
    <property type="entry name" value="CoA-transferase_III_domain"/>
</dbReference>
<dbReference type="Pfam" id="PF02515">
    <property type="entry name" value="CoA_transf_3"/>
    <property type="match status" value="1"/>
</dbReference>
<evidence type="ECO:0000313" key="2">
    <source>
        <dbReference type="EMBL" id="NDV89407.1"/>
    </source>
</evidence>
<dbReference type="AlphaFoldDB" id="A0A6L9MNH4"/>
<dbReference type="PANTHER" id="PTHR48207:SF3">
    <property type="entry name" value="SUCCINATE--HYDROXYMETHYLGLUTARATE COA-TRANSFERASE"/>
    <property type="match status" value="1"/>
</dbReference>
<dbReference type="SUPFAM" id="SSF89796">
    <property type="entry name" value="CoA-transferase family III (CaiB/BaiF)"/>
    <property type="match status" value="1"/>
</dbReference>
<dbReference type="Proteomes" id="UP000476332">
    <property type="component" value="Unassembled WGS sequence"/>
</dbReference>
<gene>
    <name evidence="2" type="ORF">GTW51_22410</name>
</gene>
<accession>A0A6L9MNH4</accession>
<protein>
    <submittedName>
        <fullName evidence="2">CoA transferase</fullName>
    </submittedName>
</protein>
<reference evidence="2 3" key="1">
    <citation type="submission" date="2020-01" db="EMBL/GenBank/DDBJ databases">
        <title>Genomes of bacteria type strains.</title>
        <authorList>
            <person name="Chen J."/>
            <person name="Zhu S."/>
            <person name="Chen J."/>
        </authorList>
    </citation>
    <scope>NUCLEOTIDE SEQUENCE [LARGE SCALE GENOMIC DNA]</scope>
    <source>
        <strain evidence="2 3">KCTC 52919</strain>
    </source>
</reference>
<dbReference type="InterPro" id="IPR044855">
    <property type="entry name" value="CoA-Trfase_III_dom3_sf"/>
</dbReference>
<dbReference type="InterPro" id="IPR023606">
    <property type="entry name" value="CoA-Trfase_III_dom_1_sf"/>
</dbReference>
<sequence>MNSVPEARRPLDGIRVIDLTRVLSGPFCTMLLGDMGADVIKVESGRGDPVREQGTVRDGFSWYFAAFNRNKQSIVLDLYSPEGKAVLERLIASADVLVENFRPGILAKMGFGPERLEAINPRLVSCNINGYGSVGPYVDRPAFDFIAQAMSGLMSVNGPADQEPMRSGQPITDLIAGLYGAFGIVSALRARDLNGAGQHLEAAMVNGSISMMAFLASEYFATGRLPERTGNDHPLVAPYGLYTALDGEVAVAPSNDVILRRFLTTIGLEELMAGPHYDTNEKRFALRHELNALINERMRSVTQAEWIARLNAAGVPCGRVQNLAEVFADPQVVAQEMAIDVEQPGHGTIRMVGFPVKLDRTPCAVTRPAPELGQHTREILELSGYTDDDIAALAVRGVIACAPDR</sequence>
<dbReference type="PANTHER" id="PTHR48207">
    <property type="entry name" value="SUCCINATE--HYDROXYMETHYLGLUTARATE COA-TRANSFERASE"/>
    <property type="match status" value="1"/>
</dbReference>
<organism evidence="2 3">
    <name type="scientific">Aurantimonas aggregata</name>
    <dbReference type="NCBI Taxonomy" id="2047720"/>
    <lineage>
        <taxon>Bacteria</taxon>
        <taxon>Pseudomonadati</taxon>
        <taxon>Pseudomonadota</taxon>
        <taxon>Alphaproteobacteria</taxon>
        <taxon>Hyphomicrobiales</taxon>
        <taxon>Aurantimonadaceae</taxon>
        <taxon>Aurantimonas</taxon>
    </lineage>
</organism>
<dbReference type="EMBL" id="JAAAMJ010000043">
    <property type="protein sequence ID" value="NDV89407.1"/>
    <property type="molecule type" value="Genomic_DNA"/>
</dbReference>
<evidence type="ECO:0000256" key="1">
    <source>
        <dbReference type="ARBA" id="ARBA00022679"/>
    </source>
</evidence>
<dbReference type="InterPro" id="IPR003673">
    <property type="entry name" value="CoA-Trfase_fam_III"/>
</dbReference>
<keyword evidence="1 2" id="KW-0808">Transferase</keyword>
<dbReference type="Gene3D" id="3.40.50.10540">
    <property type="entry name" value="Crotonobetainyl-coa:carnitine coa-transferase, domain 1"/>
    <property type="match status" value="1"/>
</dbReference>
<proteinExistence type="predicted"/>
<evidence type="ECO:0000313" key="3">
    <source>
        <dbReference type="Proteomes" id="UP000476332"/>
    </source>
</evidence>